<dbReference type="Proteomes" id="UP000317940">
    <property type="component" value="Unassembled WGS sequence"/>
</dbReference>
<keyword evidence="2" id="KW-1185">Reference proteome</keyword>
<dbReference type="AlphaFoldDB" id="A0A561SDF0"/>
<comment type="caution">
    <text evidence="1">The sequence shown here is derived from an EMBL/GenBank/DDBJ whole genome shotgun (WGS) entry which is preliminary data.</text>
</comment>
<gene>
    <name evidence="1" type="ORF">FHX73_1654</name>
</gene>
<dbReference type="OrthoDB" id="5124141at2"/>
<organism evidence="1 2">
    <name type="scientific">Kitasatospora viridis</name>
    <dbReference type="NCBI Taxonomy" id="281105"/>
    <lineage>
        <taxon>Bacteria</taxon>
        <taxon>Bacillati</taxon>
        <taxon>Actinomycetota</taxon>
        <taxon>Actinomycetes</taxon>
        <taxon>Kitasatosporales</taxon>
        <taxon>Streptomycetaceae</taxon>
        <taxon>Kitasatospora</taxon>
    </lineage>
</organism>
<protein>
    <recommendedName>
        <fullName evidence="3">Secreted protein</fullName>
    </recommendedName>
</protein>
<dbReference type="EMBL" id="VIWT01000006">
    <property type="protein sequence ID" value="TWF72903.1"/>
    <property type="molecule type" value="Genomic_DNA"/>
</dbReference>
<evidence type="ECO:0000313" key="1">
    <source>
        <dbReference type="EMBL" id="TWF72903.1"/>
    </source>
</evidence>
<proteinExistence type="predicted"/>
<dbReference type="RefSeq" id="WP_145910894.1">
    <property type="nucleotide sequence ID" value="NZ_BAAAMZ010000035.1"/>
</dbReference>
<dbReference type="Pfam" id="PF18143">
    <property type="entry name" value="HAD_SAK_2"/>
    <property type="match status" value="1"/>
</dbReference>
<accession>A0A561SDF0</accession>
<evidence type="ECO:0008006" key="3">
    <source>
        <dbReference type="Google" id="ProtNLM"/>
    </source>
</evidence>
<name>A0A561SDF0_9ACTN</name>
<evidence type="ECO:0000313" key="2">
    <source>
        <dbReference type="Proteomes" id="UP000317940"/>
    </source>
</evidence>
<reference evidence="1 2" key="1">
    <citation type="submission" date="2019-06" db="EMBL/GenBank/DDBJ databases">
        <title>Sequencing the genomes of 1000 actinobacteria strains.</title>
        <authorList>
            <person name="Klenk H.-P."/>
        </authorList>
    </citation>
    <scope>NUCLEOTIDE SEQUENCE [LARGE SCALE GENOMIC DNA]</scope>
    <source>
        <strain evidence="1 2">DSM 44826</strain>
    </source>
</reference>
<sequence>MPDDLPLLLLDIDGVLNPFAAAACPPGFREYRFFLGEDPVRLNRAHGPWLAALAGSFELVWATGWEEEANRLVAPVLGLPRLPVITFPPKPFAPSAKVPAVAAHVGDRPAAWIDDALTPQAHTWAAARRADTLLLGADPAVGLTRAMVHRLTAWSEPAGA</sequence>